<evidence type="ECO:0000313" key="3">
    <source>
        <dbReference type="Proteomes" id="UP000267003"/>
    </source>
</evidence>
<dbReference type="AlphaFoldDB" id="A0A3A8Q1D8"/>
<protein>
    <submittedName>
        <fullName evidence="2">Uncharacterized protein</fullName>
    </submittedName>
</protein>
<comment type="caution">
    <text evidence="2">The sequence shown here is derived from an EMBL/GenBank/DDBJ whole genome shotgun (WGS) entry which is preliminary data.</text>
</comment>
<name>A0A3A8Q1D8_9BACT</name>
<feature type="signal peptide" evidence="1">
    <location>
        <begin position="1"/>
        <end position="20"/>
    </location>
</feature>
<accession>A0A3A8Q1D8</accession>
<evidence type="ECO:0000313" key="2">
    <source>
        <dbReference type="EMBL" id="RKH58642.1"/>
    </source>
</evidence>
<evidence type="ECO:0000256" key="1">
    <source>
        <dbReference type="SAM" id="SignalP"/>
    </source>
</evidence>
<dbReference type="EMBL" id="RAWK01000205">
    <property type="protein sequence ID" value="RKH58642.1"/>
    <property type="molecule type" value="Genomic_DNA"/>
</dbReference>
<organism evidence="2 3">
    <name type="scientific">Corallococcus aberystwythensis</name>
    <dbReference type="NCBI Taxonomy" id="2316722"/>
    <lineage>
        <taxon>Bacteria</taxon>
        <taxon>Pseudomonadati</taxon>
        <taxon>Myxococcota</taxon>
        <taxon>Myxococcia</taxon>
        <taxon>Myxococcales</taxon>
        <taxon>Cystobacterineae</taxon>
        <taxon>Myxococcaceae</taxon>
        <taxon>Corallococcus</taxon>
    </lineage>
</organism>
<dbReference type="OrthoDB" id="5497750at2"/>
<reference evidence="3" key="1">
    <citation type="submission" date="2018-09" db="EMBL/GenBank/DDBJ databases">
        <authorList>
            <person name="Livingstone P.G."/>
            <person name="Whitworth D.E."/>
        </authorList>
    </citation>
    <scope>NUCLEOTIDE SEQUENCE [LARGE SCALE GENOMIC DNA]</scope>
    <source>
        <strain evidence="3">AB050A</strain>
    </source>
</reference>
<gene>
    <name evidence="2" type="ORF">D7W81_28720</name>
</gene>
<dbReference type="RefSeq" id="WP_120558589.1">
    <property type="nucleotide sequence ID" value="NZ_RAWK01000205.1"/>
</dbReference>
<dbReference type="Proteomes" id="UP000267003">
    <property type="component" value="Unassembled WGS sequence"/>
</dbReference>
<sequence>MVFRVLVFAAALLSAATASAQCTGDGVQLYPAPGGIVPTNMRLLLEGVGTAKSPVLGLVGKPLKLVSTDHEVKLKVTKGWESSLGRATVILKLAEPMQPDKRYFLNLTEVLPNVSLLNGQVGAQPSWLSGKGPDAKAPKWVKRPAVSEGFIRRSPQGIARFVKLNLALREESPAFLVVKLSPRRLGLSPQQYLLPVQGNTAYLGHEACGGAFSLEDGRSYRARIEAFDAAGNLAPSTPPVDFEAPSAQGP</sequence>
<keyword evidence="3" id="KW-1185">Reference proteome</keyword>
<keyword evidence="1" id="KW-0732">Signal</keyword>
<feature type="chain" id="PRO_5017387403" evidence="1">
    <location>
        <begin position="21"/>
        <end position="250"/>
    </location>
</feature>
<proteinExistence type="predicted"/>